<dbReference type="EMBL" id="CP014323">
    <property type="protein sequence ID" value="AMJ98681.1"/>
    <property type="molecule type" value="Genomic_DNA"/>
</dbReference>
<dbReference type="InterPro" id="IPR011010">
    <property type="entry name" value="DNA_brk_join_enz"/>
</dbReference>
<dbReference type="OrthoDB" id="2077978at2"/>
<feature type="domain" description="Tyr recombinase" evidence="2">
    <location>
        <begin position="820"/>
        <end position="862"/>
    </location>
</feature>
<dbReference type="InterPro" id="IPR024965">
    <property type="entry name" value="Putative_integrase"/>
</dbReference>
<gene>
    <name evidence="3" type="ORF">AVL55_11185</name>
</gene>
<protein>
    <recommendedName>
        <fullName evidence="2">Tyr recombinase domain-containing protein</fullName>
    </recommendedName>
</protein>
<dbReference type="Gene3D" id="1.10.443.10">
    <property type="entry name" value="Intergrase catalytic core"/>
    <property type="match status" value="1"/>
</dbReference>
<dbReference type="AlphaFoldDB" id="A0A126Q0D7"/>
<dbReference type="Pfam" id="PF00589">
    <property type="entry name" value="Phage_integrase"/>
    <property type="match status" value="1"/>
</dbReference>
<dbReference type="GO" id="GO:0006310">
    <property type="term" value="P:DNA recombination"/>
    <property type="evidence" value="ECO:0007669"/>
    <property type="project" value="UniProtKB-KW"/>
</dbReference>
<evidence type="ECO:0000256" key="1">
    <source>
        <dbReference type="ARBA" id="ARBA00023172"/>
    </source>
</evidence>
<proteinExistence type="predicted"/>
<dbReference type="Pfam" id="PF13009">
    <property type="entry name" value="Integrase_2"/>
    <property type="match status" value="1"/>
</dbReference>
<organism evidence="3 4">
    <name type="scientific">Alteromonas macleodii</name>
    <name type="common">Pseudoalteromonas macleodii</name>
    <dbReference type="NCBI Taxonomy" id="28108"/>
    <lineage>
        <taxon>Bacteria</taxon>
        <taxon>Pseudomonadati</taxon>
        <taxon>Pseudomonadota</taxon>
        <taxon>Gammaproteobacteria</taxon>
        <taxon>Alteromonadales</taxon>
        <taxon>Alteromonadaceae</taxon>
        <taxon>Alteromonas/Salinimonas group</taxon>
        <taxon>Alteromonas</taxon>
    </lineage>
</organism>
<name>A0A126Q0D7_ALTMA</name>
<evidence type="ECO:0000313" key="4">
    <source>
        <dbReference type="Proteomes" id="UP000063991"/>
    </source>
</evidence>
<accession>A0A126Q0D7</accession>
<dbReference type="RefSeq" id="WP_061095188.1">
    <property type="nucleotide sequence ID" value="NZ_CP014323.1"/>
</dbReference>
<evidence type="ECO:0000313" key="3">
    <source>
        <dbReference type="EMBL" id="AMJ98681.1"/>
    </source>
</evidence>
<dbReference type="GO" id="GO:0015074">
    <property type="term" value="P:DNA integration"/>
    <property type="evidence" value="ECO:0007669"/>
    <property type="project" value="InterPro"/>
</dbReference>
<keyword evidence="1" id="KW-0233">DNA recombination</keyword>
<evidence type="ECO:0000259" key="2">
    <source>
        <dbReference type="Pfam" id="PF00589"/>
    </source>
</evidence>
<dbReference type="Proteomes" id="UP000063991">
    <property type="component" value="Chromosome"/>
</dbReference>
<reference evidence="3 4" key="1">
    <citation type="submission" date="2015-12" db="EMBL/GenBank/DDBJ databases">
        <authorList>
            <person name="Shamseldin A."/>
            <person name="Moawad H."/>
            <person name="Abd El-Rahim W.M."/>
            <person name="Sadowsky M.J."/>
        </authorList>
    </citation>
    <scope>NUCLEOTIDE SEQUENCE [LARGE SCALE GENOMIC DNA]</scope>
    <source>
        <strain evidence="3 4">D7</strain>
    </source>
</reference>
<sequence>MKELLLEWSNNNLARHVVVSERIGLLRSYKGYRSNIENVFNITLDQIIINPSHKKLETNTLSKILNDYKPEYSKSYCEQKVQSELIGSLPKRRDRTFIPPFTANTFKEVLDSDNPKSLKIEKISEQVHRFFEGKGGFQFTSLTPNKLKQCFDYVVDWNETFGDLSSVEIVQWLVAIKMGTFFNLPTDFRGLKNNNWAYTQDKLKKHPLFKLLVRLRFIEGVNAPNFSLLVDEYTNALLNGTDKTRSPFCFIIQSLEKAIASLLQALAQDGVIYLPYSIPSLALDLRLMNTQLPWHTPLGEVCASLIEDGNKHKNEIVLFLRNVSRSSNLETCDDIPLVYPSDLTSILKNYQNSKGYSTATGFPFIALKQIIDRYELNFPEGERFNRAFLENITARRMKSSDQRRSSFELNHATDVIGDNLLMVMRDFLTKEGTKHKLNSINVFIDWLREISSSDFKYDDINEFVNTMFYDPMGKQVVKLTLRQFILDKGNSENQNYTQWSGVNSFFDFWVSSLSLNTGKNINNPVSKPDVVFPILNTHRGITVREAMPSILHEKCVEVLTENNYEICAETLVSQCQIEVTNFQTGNKEVINNNTVARCLHLLLLLPVRGKQARWLDEGLLDDRIWDLNRQCFVKNTHPLAEFKYPNGKSHCRLHGKTGVFNNNQNSGNDSLKLHISTNKTQSYRLLEQGKLGYDIPWPYGTGIAQIDDVWSILSEQKCFNDIYMNRDIQPIRLDDEEPDLYKQHIREKLPYFVPLFREIEPQVSRADPRNRFNLAYPISRDNITKLFKAVLLRAEHRYKEEYPQFKEQSIVRTEDGEWMYDVHSLRVYGVTELIEKGMPVEVVQMIVGHATSIMTGYYYKLSLEKLKSLLIKAKK</sequence>
<dbReference type="InterPro" id="IPR013762">
    <property type="entry name" value="Integrase-like_cat_sf"/>
</dbReference>
<dbReference type="SUPFAM" id="SSF56349">
    <property type="entry name" value="DNA breaking-rejoining enzymes"/>
    <property type="match status" value="1"/>
</dbReference>
<dbReference type="GO" id="GO:0003677">
    <property type="term" value="F:DNA binding"/>
    <property type="evidence" value="ECO:0007669"/>
    <property type="project" value="InterPro"/>
</dbReference>
<dbReference type="InterPro" id="IPR002104">
    <property type="entry name" value="Integrase_catalytic"/>
</dbReference>